<name>A0A4D5XF31_9VIRU</name>
<feature type="compositionally biased region" description="Polar residues" evidence="2">
    <location>
        <begin position="142"/>
        <end position="151"/>
    </location>
</feature>
<evidence type="ECO:0000256" key="2">
    <source>
        <dbReference type="SAM" id="MobiDB-lite"/>
    </source>
</evidence>
<feature type="compositionally biased region" description="Low complexity" evidence="2">
    <location>
        <begin position="129"/>
        <end position="138"/>
    </location>
</feature>
<accession>A0A4D5XF31</accession>
<proteinExistence type="predicted"/>
<evidence type="ECO:0000313" key="3">
    <source>
        <dbReference type="EMBL" id="QBK89256.1"/>
    </source>
</evidence>
<sequence>MEFIEKLKVFGNEVKGSIDKKYKEFEQSDIYQNTKKNIINTVQNNDFLKLIDEDLKKENKALKLENDKLKQINKTLQKENKRMKIMLADKMLFSENSDVENIPLPNLFTGMDISSLPLPDLLPVPDPSSLPVLYPSPDTSKDTSGNTSGDTSLPLLLLSEEDADW</sequence>
<protein>
    <submittedName>
        <fullName evidence="3">Uncharacterized protein</fullName>
    </submittedName>
</protein>
<feature type="coiled-coil region" evidence="1">
    <location>
        <begin position="52"/>
        <end position="89"/>
    </location>
</feature>
<dbReference type="EMBL" id="MK500410">
    <property type="protein sequence ID" value="QBK89256.1"/>
    <property type="molecule type" value="Genomic_DNA"/>
</dbReference>
<evidence type="ECO:0000256" key="1">
    <source>
        <dbReference type="SAM" id="Coils"/>
    </source>
</evidence>
<gene>
    <name evidence="3" type="ORF">LCMiAC02_03510</name>
</gene>
<keyword evidence="1" id="KW-0175">Coiled coil</keyword>
<organism evidence="3">
    <name type="scientific">Mimivirus LCMiAC02</name>
    <dbReference type="NCBI Taxonomy" id="2506609"/>
    <lineage>
        <taxon>Viruses</taxon>
        <taxon>Varidnaviria</taxon>
        <taxon>Bamfordvirae</taxon>
        <taxon>Nucleocytoviricota</taxon>
        <taxon>Megaviricetes</taxon>
        <taxon>Imitervirales</taxon>
        <taxon>Mimiviridae</taxon>
        <taxon>Klosneuvirinae</taxon>
    </lineage>
</organism>
<reference evidence="3" key="1">
    <citation type="journal article" date="2019" name="MBio">
        <title>Virus Genomes from Deep Sea Sediments Expand the Ocean Megavirome and Support Independent Origins of Viral Gigantism.</title>
        <authorList>
            <person name="Backstrom D."/>
            <person name="Yutin N."/>
            <person name="Jorgensen S.L."/>
            <person name="Dharamshi J."/>
            <person name="Homa F."/>
            <person name="Zaremba-Niedwiedzka K."/>
            <person name="Spang A."/>
            <person name="Wolf Y.I."/>
            <person name="Koonin E.V."/>
            <person name="Ettema T.J."/>
        </authorList>
    </citation>
    <scope>NUCLEOTIDE SEQUENCE</scope>
</reference>
<dbReference type="CDD" id="cd14686">
    <property type="entry name" value="bZIP"/>
    <property type="match status" value="1"/>
</dbReference>
<feature type="region of interest" description="Disordered" evidence="2">
    <location>
        <begin position="129"/>
        <end position="165"/>
    </location>
</feature>